<name>A0AAV4DE52_9GAST</name>
<dbReference type="FunFam" id="3.30.160.60:FF:002343">
    <property type="entry name" value="Zinc finger protein 33A"/>
    <property type="match status" value="1"/>
</dbReference>
<dbReference type="GO" id="GO:0005634">
    <property type="term" value="C:nucleus"/>
    <property type="evidence" value="ECO:0007669"/>
    <property type="project" value="UniProtKB-SubCell"/>
</dbReference>
<evidence type="ECO:0000256" key="8">
    <source>
        <dbReference type="ARBA" id="ARBA00023125"/>
    </source>
</evidence>
<feature type="domain" description="C2H2-type" evidence="12">
    <location>
        <begin position="615"/>
        <end position="642"/>
    </location>
</feature>
<keyword evidence="10" id="KW-0539">Nucleus</keyword>
<evidence type="ECO:0000256" key="4">
    <source>
        <dbReference type="ARBA" id="ARBA00022737"/>
    </source>
</evidence>
<dbReference type="FunFam" id="3.30.160.60:FF:001732">
    <property type="entry name" value="Zgc:162936"/>
    <property type="match status" value="1"/>
</dbReference>
<evidence type="ECO:0000256" key="6">
    <source>
        <dbReference type="ARBA" id="ARBA00022833"/>
    </source>
</evidence>
<evidence type="ECO:0000256" key="5">
    <source>
        <dbReference type="ARBA" id="ARBA00022771"/>
    </source>
</evidence>
<dbReference type="InterPro" id="IPR036236">
    <property type="entry name" value="Znf_C2H2_sf"/>
</dbReference>
<evidence type="ECO:0000256" key="3">
    <source>
        <dbReference type="ARBA" id="ARBA00022723"/>
    </source>
</evidence>
<feature type="domain" description="C2H2-type" evidence="12">
    <location>
        <begin position="783"/>
        <end position="810"/>
    </location>
</feature>
<dbReference type="Gene3D" id="3.30.160.60">
    <property type="entry name" value="Classic Zinc Finger"/>
    <property type="match status" value="17"/>
</dbReference>
<dbReference type="FunFam" id="3.30.160.60:FF:000075">
    <property type="entry name" value="Putative zinc finger protein 536"/>
    <property type="match status" value="1"/>
</dbReference>
<evidence type="ECO:0000256" key="7">
    <source>
        <dbReference type="ARBA" id="ARBA00023015"/>
    </source>
</evidence>
<feature type="domain" description="C2H2-type" evidence="12">
    <location>
        <begin position="559"/>
        <end position="586"/>
    </location>
</feature>
<sequence length="962" mass="109453">MAESDTLRLWDSFYSHFQNSKQMKHEDTEDKPVEIQNAGTSLLLDTGKSFALDLFKGCGLLDNDILKLHHILWQLEEKCLPQIAVMFEKFKKVVDVTNDSAQYCAIIQDNTQCGVTAQESNHSSVTTAQDSTQYIVTAQVGETEDVLNSKEKDESILDKVLKVSDSEKICQKETNTCAIASECMVSKVANSTLVSKKGVKNHSEKLVIANDSEKLIESVLAPVRRSGRSVKITPKFQDIGNTILRTIKPELDVELDDTTQTTLPGHENLAQKSKQRKAGEECTASIKPPLLCSFCKKSTFSSERELLEHWTQHEEVAKGENPFQCSVCKEKCSSFSNLCSHYLQHGEEAKKCPCNVCSEKFGGIKALTKHQRLTGHGEDLTQSRKPCPMCHAVLASTESLEEHMLVHIPCTFAYFCHLCQENFFTLGLLRIHLLSHLGLTVRNHICILCGKTFKLEKFLEAHVRRIHGKNGDRYLFQCPQCPKRFKDKDQLDFHSVRHSGVKPYRCEICGKTFLREKGLISHRRLHDGGGFMCDICGKSFVNQRVLEDHSTVHTGERPYVCDVCGKKFRLRANLRYHKQVHNPIKRIQCQQCPKSFRDSRSYSRHMMMHTGEKPWRCEVCGKGFVQELTLKKHMNLHNGENRHQCKVCLRSFVDKWGLLKHSTIHTGERPYECSVCQRSFRIKKGLEDHFKLHDTSLQLKCPLCPKTFVEKRHLDHHLRVHRGEKAYVCEICGDRFVNSMSLKVHHRRHTGEKPYKCSYCPKTFNQHGTHAAHERFHRGERPFACDFCEAAFITRSQLNIHRRKHLNLRPYKCPQCDYAATTASLLKVHALKHSTEKPFRCSLCPAAFKRQNHLDVHARKHQAREEVLVTAEDNRSIIHISGTDTGTQSDPAAAGTMTVVEMFQCSFCESTFPTQAGLEKHMKRHEIIVVTAAANQDGIFEIPAIEGAHGASSEVAYDIVLL</sequence>
<dbReference type="AlphaFoldDB" id="A0AAV4DE52"/>
<reference evidence="13 14" key="1">
    <citation type="journal article" date="2021" name="Elife">
        <title>Chloroplast acquisition without the gene transfer in kleptoplastic sea slugs, Plakobranchus ocellatus.</title>
        <authorList>
            <person name="Maeda T."/>
            <person name="Takahashi S."/>
            <person name="Yoshida T."/>
            <person name="Shimamura S."/>
            <person name="Takaki Y."/>
            <person name="Nagai Y."/>
            <person name="Toyoda A."/>
            <person name="Suzuki Y."/>
            <person name="Arimoto A."/>
            <person name="Ishii H."/>
            <person name="Satoh N."/>
            <person name="Nishiyama T."/>
            <person name="Hasebe M."/>
            <person name="Maruyama T."/>
            <person name="Minagawa J."/>
            <person name="Obokata J."/>
            <person name="Shigenobu S."/>
        </authorList>
    </citation>
    <scope>NUCLEOTIDE SEQUENCE [LARGE SCALE GENOMIC DNA]</scope>
</reference>
<dbReference type="Pfam" id="PF13912">
    <property type="entry name" value="zf-C2H2_6"/>
    <property type="match status" value="1"/>
</dbReference>
<keyword evidence="7" id="KW-0805">Transcription regulation</keyword>
<feature type="domain" description="C2H2-type" evidence="12">
    <location>
        <begin position="811"/>
        <end position="838"/>
    </location>
</feature>
<comment type="caution">
    <text evidence="13">The sequence shown here is derived from an EMBL/GenBank/DDBJ whole genome shotgun (WGS) entry which is preliminary data.</text>
</comment>
<dbReference type="Pfam" id="PF00096">
    <property type="entry name" value="zf-C2H2"/>
    <property type="match status" value="9"/>
</dbReference>
<dbReference type="FunFam" id="3.30.160.60:FF:001437">
    <property type="entry name" value="Zinc finger protein 594"/>
    <property type="match status" value="1"/>
</dbReference>
<feature type="domain" description="C2H2-type" evidence="12">
    <location>
        <begin position="671"/>
        <end position="693"/>
    </location>
</feature>
<feature type="domain" description="C2H2-type" evidence="12">
    <location>
        <begin position="839"/>
        <end position="866"/>
    </location>
</feature>
<keyword evidence="3" id="KW-0479">Metal-binding</keyword>
<feature type="domain" description="C2H2-type" evidence="12">
    <location>
        <begin position="699"/>
        <end position="726"/>
    </location>
</feature>
<dbReference type="PANTHER" id="PTHR24393">
    <property type="entry name" value="ZINC FINGER PROTEIN"/>
    <property type="match status" value="1"/>
</dbReference>
<feature type="domain" description="C2H2-type" evidence="12">
    <location>
        <begin position="531"/>
        <end position="558"/>
    </location>
</feature>
<dbReference type="Proteomes" id="UP000735302">
    <property type="component" value="Unassembled WGS sequence"/>
</dbReference>
<organism evidence="13 14">
    <name type="scientific">Plakobranchus ocellatus</name>
    <dbReference type="NCBI Taxonomy" id="259542"/>
    <lineage>
        <taxon>Eukaryota</taxon>
        <taxon>Metazoa</taxon>
        <taxon>Spiralia</taxon>
        <taxon>Lophotrochozoa</taxon>
        <taxon>Mollusca</taxon>
        <taxon>Gastropoda</taxon>
        <taxon>Heterobranchia</taxon>
        <taxon>Euthyneura</taxon>
        <taxon>Panpulmonata</taxon>
        <taxon>Sacoglossa</taxon>
        <taxon>Placobranchoidea</taxon>
        <taxon>Plakobranchidae</taxon>
        <taxon>Plakobranchus</taxon>
    </lineage>
</organism>
<keyword evidence="4" id="KW-0677">Repeat</keyword>
<dbReference type="PROSITE" id="PS50157">
    <property type="entry name" value="ZINC_FINGER_C2H2_2"/>
    <property type="match status" value="16"/>
</dbReference>
<feature type="domain" description="C2H2-type" evidence="12">
    <location>
        <begin position="903"/>
        <end position="925"/>
    </location>
</feature>
<dbReference type="GO" id="GO:0001228">
    <property type="term" value="F:DNA-binding transcription activator activity, RNA polymerase II-specific"/>
    <property type="evidence" value="ECO:0007669"/>
    <property type="project" value="TreeGrafter"/>
</dbReference>
<evidence type="ECO:0000313" key="13">
    <source>
        <dbReference type="EMBL" id="GFO42527.1"/>
    </source>
</evidence>
<dbReference type="EMBL" id="BLXT01007807">
    <property type="protein sequence ID" value="GFO42527.1"/>
    <property type="molecule type" value="Genomic_DNA"/>
</dbReference>
<feature type="domain" description="C2H2-type" evidence="12">
    <location>
        <begin position="727"/>
        <end position="754"/>
    </location>
</feature>
<feature type="domain" description="C2H2-type" evidence="12">
    <location>
        <begin position="444"/>
        <end position="467"/>
    </location>
</feature>
<keyword evidence="8" id="KW-0238">DNA-binding</keyword>
<dbReference type="PANTHER" id="PTHR24393:SF15">
    <property type="entry name" value="IP01243P-RELATED"/>
    <property type="match status" value="1"/>
</dbReference>
<dbReference type="GO" id="GO:0008270">
    <property type="term" value="F:zinc ion binding"/>
    <property type="evidence" value="ECO:0007669"/>
    <property type="project" value="UniProtKB-KW"/>
</dbReference>
<keyword evidence="14" id="KW-1185">Reference proteome</keyword>
<comment type="similarity">
    <text evidence="2">Belongs to the krueppel C2H2-type zinc-finger protein family.</text>
</comment>
<dbReference type="FunFam" id="3.30.160.60:FF:000688">
    <property type="entry name" value="zinc finger protein 197 isoform X1"/>
    <property type="match status" value="1"/>
</dbReference>
<dbReference type="GO" id="GO:0005694">
    <property type="term" value="C:chromosome"/>
    <property type="evidence" value="ECO:0007669"/>
    <property type="project" value="UniProtKB-ARBA"/>
</dbReference>
<evidence type="ECO:0000256" key="1">
    <source>
        <dbReference type="ARBA" id="ARBA00004123"/>
    </source>
</evidence>
<dbReference type="FunFam" id="3.30.160.60:FF:000624">
    <property type="entry name" value="zinc finger protein 697"/>
    <property type="match status" value="1"/>
</dbReference>
<feature type="domain" description="C2H2-type" evidence="12">
    <location>
        <begin position="504"/>
        <end position="528"/>
    </location>
</feature>
<feature type="domain" description="C2H2-type" evidence="12">
    <location>
        <begin position="755"/>
        <end position="782"/>
    </location>
</feature>
<feature type="domain" description="C2H2-type" evidence="12">
    <location>
        <begin position="643"/>
        <end position="670"/>
    </location>
</feature>
<dbReference type="InterPro" id="IPR013087">
    <property type="entry name" value="Znf_C2H2_type"/>
</dbReference>
<dbReference type="SUPFAM" id="SSF57667">
    <property type="entry name" value="beta-beta-alpha zinc fingers"/>
    <property type="match status" value="10"/>
</dbReference>
<gene>
    <name evidence="13" type="ORF">PoB_006903200</name>
</gene>
<keyword evidence="9" id="KW-0804">Transcription</keyword>
<keyword evidence="5 11" id="KW-0863">Zinc-finger</keyword>
<dbReference type="FunFam" id="3.30.160.60:FF:000446">
    <property type="entry name" value="Zinc finger protein"/>
    <property type="match status" value="1"/>
</dbReference>
<evidence type="ECO:0000256" key="2">
    <source>
        <dbReference type="ARBA" id="ARBA00006991"/>
    </source>
</evidence>
<evidence type="ECO:0000259" key="12">
    <source>
        <dbReference type="PROSITE" id="PS50157"/>
    </source>
</evidence>
<evidence type="ECO:0000256" key="11">
    <source>
        <dbReference type="PROSITE-ProRule" id="PRU00042"/>
    </source>
</evidence>
<protein>
    <submittedName>
        <fullName evidence="13">Zinc finger protein 420-like</fullName>
    </submittedName>
</protein>
<evidence type="ECO:0000256" key="10">
    <source>
        <dbReference type="ARBA" id="ARBA00023242"/>
    </source>
</evidence>
<evidence type="ECO:0000313" key="14">
    <source>
        <dbReference type="Proteomes" id="UP000735302"/>
    </source>
</evidence>
<dbReference type="GO" id="GO:0000978">
    <property type="term" value="F:RNA polymerase II cis-regulatory region sequence-specific DNA binding"/>
    <property type="evidence" value="ECO:0007669"/>
    <property type="project" value="TreeGrafter"/>
</dbReference>
<comment type="subcellular location">
    <subcellularLocation>
        <location evidence="1">Nucleus</location>
    </subcellularLocation>
</comment>
<dbReference type="FunFam" id="3.30.160.60:FF:000065">
    <property type="entry name" value="B-cell CLL/lymphoma 6, member B"/>
    <property type="match status" value="1"/>
</dbReference>
<keyword evidence="6" id="KW-0862">Zinc</keyword>
<dbReference type="SMART" id="SM00355">
    <property type="entry name" value="ZnF_C2H2"/>
    <property type="match status" value="21"/>
</dbReference>
<accession>A0AAV4DE52</accession>
<proteinExistence type="inferred from homology"/>
<feature type="domain" description="C2H2-type" evidence="12">
    <location>
        <begin position="587"/>
        <end position="614"/>
    </location>
</feature>
<feature type="domain" description="C2H2-type" evidence="12">
    <location>
        <begin position="476"/>
        <end position="503"/>
    </location>
</feature>
<dbReference type="PROSITE" id="PS00028">
    <property type="entry name" value="ZINC_FINGER_C2H2_1"/>
    <property type="match status" value="18"/>
</dbReference>
<evidence type="ECO:0000256" key="9">
    <source>
        <dbReference type="ARBA" id="ARBA00023163"/>
    </source>
</evidence>